<dbReference type="KEGG" id="snk:CP967_04065"/>
<evidence type="ECO:0000313" key="6">
    <source>
        <dbReference type="EMBL" id="QEU71243.1"/>
    </source>
</evidence>
<dbReference type="PANTHER" id="PTHR43649:SF33">
    <property type="entry name" value="POLYGALACTURONAN_RHAMNOGALACTURONAN-BINDING PROTEIN YTCQ"/>
    <property type="match status" value="1"/>
</dbReference>
<organism evidence="6 7">
    <name type="scientific">Streptomyces nitrosporeus</name>
    <dbReference type="NCBI Taxonomy" id="28894"/>
    <lineage>
        <taxon>Bacteria</taxon>
        <taxon>Bacillati</taxon>
        <taxon>Actinomycetota</taxon>
        <taxon>Actinomycetes</taxon>
        <taxon>Kitasatosporales</taxon>
        <taxon>Streptomycetaceae</taxon>
        <taxon>Streptomyces</taxon>
    </lineage>
</organism>
<gene>
    <name evidence="6" type="ORF">CP967_04065</name>
</gene>
<evidence type="ECO:0000256" key="5">
    <source>
        <dbReference type="ARBA" id="ARBA00023288"/>
    </source>
</evidence>
<sequence length="440" mass="47195">MGKKTTLAGTFLTVAALTVTGCGGGGAASGETAEAPGDPAAASGTITVLTQRTDLVQSGAMDAYAAEFNKIYPKVKVEFEGLTDYEGEVKIRMNTEDYGDVLMIPASVSKNDYPKFFSPLGAADAMAKKYRFSDKTAVDGKVYGLAQFGTANGFVYNKALWRKAGVTEWPATPQEFLAGLEKVKAKTGAVPYYTNFKDGWPLVQWTANIGSVTCDNYATNKLAGAVSPWKEGGELRTVDTLLHDIVKGGLSEKDPSTTNWEASKAKIAKGEIGSMMLGSWSITQMRDAAEKAGADPADIGFMPFPAKDGSGKYCATLVSDYQQAVNAHSAHKEAARAWIDWFTEKSGYSAKEGAVPTIKSAPMPDTLQDFVDNDVTFVERSERDTGAVNDIDNAAEIGLNKQDYRQKLIDIARGAEKGSVEEYFAQLDKRWNEAAEASGS</sequence>
<keyword evidence="7" id="KW-1185">Reference proteome</keyword>
<proteinExistence type="predicted"/>
<dbReference type="AlphaFoldDB" id="A0A5J6F5C6"/>
<evidence type="ECO:0000256" key="3">
    <source>
        <dbReference type="ARBA" id="ARBA00023136"/>
    </source>
</evidence>
<evidence type="ECO:0000256" key="4">
    <source>
        <dbReference type="ARBA" id="ARBA00023139"/>
    </source>
</evidence>
<evidence type="ECO:0000313" key="7">
    <source>
        <dbReference type="Proteomes" id="UP000326178"/>
    </source>
</evidence>
<dbReference type="Proteomes" id="UP000326178">
    <property type="component" value="Chromosome"/>
</dbReference>
<dbReference type="InterPro" id="IPR006059">
    <property type="entry name" value="SBP"/>
</dbReference>
<dbReference type="SUPFAM" id="SSF53850">
    <property type="entry name" value="Periplasmic binding protein-like II"/>
    <property type="match status" value="1"/>
</dbReference>
<dbReference type="OrthoDB" id="2060074at2"/>
<evidence type="ECO:0000256" key="1">
    <source>
        <dbReference type="ARBA" id="ARBA00022475"/>
    </source>
</evidence>
<name>A0A5J6F5C6_9ACTN</name>
<dbReference type="InterPro" id="IPR050490">
    <property type="entry name" value="Bact_solute-bd_prot1"/>
</dbReference>
<dbReference type="RefSeq" id="WP_150486607.1">
    <property type="nucleotide sequence ID" value="NZ_BMUV01000018.1"/>
</dbReference>
<keyword evidence="4" id="KW-0564">Palmitate</keyword>
<accession>A0A5J6F5C6</accession>
<dbReference type="Pfam" id="PF01547">
    <property type="entry name" value="SBP_bac_1"/>
    <property type="match status" value="1"/>
</dbReference>
<keyword evidence="1" id="KW-1003">Cell membrane</keyword>
<protein>
    <submittedName>
        <fullName evidence="6">Carbohydrate ABC transporter substrate-binding protein</fullName>
    </submittedName>
</protein>
<dbReference type="PROSITE" id="PS51257">
    <property type="entry name" value="PROKAR_LIPOPROTEIN"/>
    <property type="match status" value="1"/>
</dbReference>
<reference evidence="6 7" key="1">
    <citation type="submission" date="2017-09" db="EMBL/GenBank/DDBJ databases">
        <authorList>
            <person name="Lee N."/>
            <person name="Cho B.-K."/>
        </authorList>
    </citation>
    <scope>NUCLEOTIDE SEQUENCE [LARGE SCALE GENOMIC DNA]</scope>
    <source>
        <strain evidence="6 7">ATCC 12769</strain>
    </source>
</reference>
<keyword evidence="3" id="KW-0472">Membrane</keyword>
<keyword evidence="5" id="KW-0449">Lipoprotein</keyword>
<dbReference type="PANTHER" id="PTHR43649">
    <property type="entry name" value="ARABINOSE-BINDING PROTEIN-RELATED"/>
    <property type="match status" value="1"/>
</dbReference>
<dbReference type="EMBL" id="CP023702">
    <property type="protein sequence ID" value="QEU71243.1"/>
    <property type="molecule type" value="Genomic_DNA"/>
</dbReference>
<dbReference type="Gene3D" id="3.40.190.10">
    <property type="entry name" value="Periplasmic binding protein-like II"/>
    <property type="match status" value="2"/>
</dbReference>
<keyword evidence="2" id="KW-0732">Signal</keyword>
<evidence type="ECO:0000256" key="2">
    <source>
        <dbReference type="ARBA" id="ARBA00022729"/>
    </source>
</evidence>